<evidence type="ECO:0000256" key="4">
    <source>
        <dbReference type="ARBA" id="ARBA00022694"/>
    </source>
</evidence>
<protein>
    <recommendedName>
        <fullName evidence="8">tRNA(Ile)-lysidine synthase</fullName>
        <ecNumber evidence="8">6.3.4.19</ecNumber>
    </recommendedName>
    <alternativeName>
        <fullName evidence="8">tRNA(Ile)-2-lysyl-cytidine synthase</fullName>
    </alternativeName>
    <alternativeName>
        <fullName evidence="8">tRNA(Ile)-lysidine synthetase</fullName>
    </alternativeName>
</protein>
<dbReference type="InterPro" id="IPR012795">
    <property type="entry name" value="tRNA_Ile_lys_synt_N"/>
</dbReference>
<evidence type="ECO:0000256" key="1">
    <source>
        <dbReference type="ARBA" id="ARBA00004496"/>
    </source>
</evidence>
<dbReference type="InterPro" id="IPR011063">
    <property type="entry name" value="TilS/TtcA_N"/>
</dbReference>
<dbReference type="HAMAP" id="MF_01161">
    <property type="entry name" value="tRNA_Ile_lys_synt"/>
    <property type="match status" value="1"/>
</dbReference>
<dbReference type="NCBIfam" id="TIGR02432">
    <property type="entry name" value="lysidine_TilS_N"/>
    <property type="match status" value="1"/>
</dbReference>
<dbReference type="Proteomes" id="UP001596191">
    <property type="component" value="Unassembled WGS sequence"/>
</dbReference>
<dbReference type="SMART" id="SM00977">
    <property type="entry name" value="TilS_C"/>
    <property type="match status" value="1"/>
</dbReference>
<dbReference type="SUPFAM" id="SSF52402">
    <property type="entry name" value="Adenine nucleotide alpha hydrolases-like"/>
    <property type="match status" value="1"/>
</dbReference>
<dbReference type="InterPro" id="IPR012796">
    <property type="entry name" value="Lysidine-tRNA-synth_C"/>
</dbReference>
<dbReference type="InterPro" id="IPR012094">
    <property type="entry name" value="tRNA_Ile_lys_synt"/>
</dbReference>
<evidence type="ECO:0000256" key="7">
    <source>
        <dbReference type="ARBA" id="ARBA00048539"/>
    </source>
</evidence>
<evidence type="ECO:0000256" key="5">
    <source>
        <dbReference type="ARBA" id="ARBA00022741"/>
    </source>
</evidence>
<keyword evidence="6" id="KW-0067">ATP-binding</keyword>
<dbReference type="EMBL" id="JBHSSJ010000010">
    <property type="protein sequence ID" value="MFC6275501.1"/>
    <property type="molecule type" value="Genomic_DNA"/>
</dbReference>
<dbReference type="SUPFAM" id="SSF56037">
    <property type="entry name" value="PheT/TilS domain"/>
    <property type="match status" value="1"/>
</dbReference>
<comment type="caution">
    <text evidence="10">The sequence shown here is derived from an EMBL/GenBank/DDBJ whole genome shotgun (WGS) entry which is preliminary data.</text>
</comment>
<comment type="function">
    <text evidence="8">Ligates lysine onto the cytidine present at position 34 of the AUA codon-specific tRNA(Ile) that contains the anticodon CAU, in an ATP-dependent manner. Cytidine is converted to lysidine, thus changing the amino acid specificity of the tRNA from methionine to isoleucine.</text>
</comment>
<evidence type="ECO:0000256" key="8">
    <source>
        <dbReference type="HAMAP-Rule" id="MF_01161"/>
    </source>
</evidence>
<evidence type="ECO:0000256" key="3">
    <source>
        <dbReference type="ARBA" id="ARBA00022598"/>
    </source>
</evidence>
<gene>
    <name evidence="8 10" type="primary">tilS</name>
    <name evidence="10" type="ORF">ACFQET_08255</name>
</gene>
<dbReference type="CDD" id="cd01992">
    <property type="entry name" value="TilS_N"/>
    <property type="match status" value="1"/>
</dbReference>
<sequence length="463" mass="52800">MSLIERFREICAAHGWNDPTQKGLVAVSTGVDSMALLTLFLQLPVSERPQLTVVHVNHELRDQSEVEQGFLTDWCHVHQVPLVIKRWPIGDHPANGIELAARDFRYRFFKEQLEQQSADWVATAHQADEQVETILLKLIRGGQLDQLTGMPASRPLGMGQVIRPLLTMTKQELHDFAVAERIPWYEDATNRELVASRNRVRQVILPQLREENPQVDRHILDYADQLRTTLDLAQPQITAAMSNILTAADPITGSVEKLLSQSEVNQSIILMKVLKQAEPTLATEKPKLEQVFRLLKSRQHPTGTVKLGLGWVVEKRYQVFKVWQPKKSGEKSVEQFRFMVDLNHYHAIGRGWQLGLFVASASQKEEVAQTVTLTPDQLPLQVRPWTPTDVLRLRNGHHQSVRRALINAKIPRDQRAQISVLVTAKQEVLAVPGVKWSVWPRQTHATAYHLILKRDEMKGEQHE</sequence>
<keyword evidence="3 8" id="KW-0436">Ligase</keyword>
<evidence type="ECO:0000259" key="9">
    <source>
        <dbReference type="SMART" id="SM00977"/>
    </source>
</evidence>
<comment type="subcellular location">
    <subcellularLocation>
        <location evidence="1 8">Cytoplasm</location>
    </subcellularLocation>
</comment>
<dbReference type="Gene3D" id="3.40.50.620">
    <property type="entry name" value="HUPs"/>
    <property type="match status" value="1"/>
</dbReference>
<feature type="domain" description="Lysidine-tRNA(Ile) synthetase C-terminal" evidence="9">
    <location>
        <begin position="380"/>
        <end position="452"/>
    </location>
</feature>
<name>A0ABW1TNX3_9LACO</name>
<dbReference type="GO" id="GO:0032267">
    <property type="term" value="F:tRNA(Ile)-lysidine synthase activity"/>
    <property type="evidence" value="ECO:0007669"/>
    <property type="project" value="UniProtKB-EC"/>
</dbReference>
<dbReference type="RefSeq" id="WP_125642048.1">
    <property type="nucleotide sequence ID" value="NZ_JBHSSJ010000010.1"/>
</dbReference>
<evidence type="ECO:0000256" key="2">
    <source>
        <dbReference type="ARBA" id="ARBA00022490"/>
    </source>
</evidence>
<evidence type="ECO:0000256" key="6">
    <source>
        <dbReference type="ARBA" id="ARBA00022840"/>
    </source>
</evidence>
<comment type="catalytic activity">
    <reaction evidence="7 8">
        <text>cytidine(34) in tRNA(Ile2) + L-lysine + ATP = lysidine(34) in tRNA(Ile2) + AMP + diphosphate + H(+)</text>
        <dbReference type="Rhea" id="RHEA:43744"/>
        <dbReference type="Rhea" id="RHEA-COMP:10625"/>
        <dbReference type="Rhea" id="RHEA-COMP:10670"/>
        <dbReference type="ChEBI" id="CHEBI:15378"/>
        <dbReference type="ChEBI" id="CHEBI:30616"/>
        <dbReference type="ChEBI" id="CHEBI:32551"/>
        <dbReference type="ChEBI" id="CHEBI:33019"/>
        <dbReference type="ChEBI" id="CHEBI:82748"/>
        <dbReference type="ChEBI" id="CHEBI:83665"/>
        <dbReference type="ChEBI" id="CHEBI:456215"/>
        <dbReference type="EC" id="6.3.4.19"/>
    </reaction>
</comment>
<dbReference type="EC" id="6.3.4.19" evidence="8"/>
<dbReference type="Pfam" id="PF11734">
    <property type="entry name" value="TilS_C"/>
    <property type="match status" value="1"/>
</dbReference>
<dbReference type="InterPro" id="IPR014729">
    <property type="entry name" value="Rossmann-like_a/b/a_fold"/>
</dbReference>
<dbReference type="PANTHER" id="PTHR43033:SF1">
    <property type="entry name" value="TRNA(ILE)-LYSIDINE SYNTHASE-RELATED"/>
    <property type="match status" value="1"/>
</dbReference>
<keyword evidence="5" id="KW-0547">Nucleotide-binding</keyword>
<dbReference type="NCBIfam" id="TIGR02433">
    <property type="entry name" value="lysidine_TilS_C"/>
    <property type="match status" value="1"/>
</dbReference>
<evidence type="ECO:0000313" key="10">
    <source>
        <dbReference type="EMBL" id="MFC6275501.1"/>
    </source>
</evidence>
<evidence type="ECO:0000313" key="11">
    <source>
        <dbReference type="Proteomes" id="UP001596191"/>
    </source>
</evidence>
<reference evidence="11" key="1">
    <citation type="journal article" date="2019" name="Int. J. Syst. Evol. Microbiol.">
        <title>The Global Catalogue of Microorganisms (GCM) 10K type strain sequencing project: providing services to taxonomists for standard genome sequencing and annotation.</title>
        <authorList>
            <consortium name="The Broad Institute Genomics Platform"/>
            <consortium name="The Broad Institute Genome Sequencing Center for Infectious Disease"/>
            <person name="Wu L."/>
            <person name="Ma J."/>
        </authorList>
    </citation>
    <scope>NUCLEOTIDE SEQUENCE [LARGE SCALE GENOMIC DNA]</scope>
    <source>
        <strain evidence="11">CCM 8907</strain>
    </source>
</reference>
<keyword evidence="2 8" id="KW-0963">Cytoplasm</keyword>
<keyword evidence="11" id="KW-1185">Reference proteome</keyword>
<dbReference type="Pfam" id="PF01171">
    <property type="entry name" value="ATP_bind_3"/>
    <property type="match status" value="1"/>
</dbReference>
<dbReference type="PANTHER" id="PTHR43033">
    <property type="entry name" value="TRNA(ILE)-LYSIDINE SYNTHASE-RELATED"/>
    <property type="match status" value="1"/>
</dbReference>
<keyword evidence="4 8" id="KW-0819">tRNA processing</keyword>
<comment type="similarity">
    <text evidence="8">Belongs to the tRNA(Ile)-lysidine synthase family.</text>
</comment>
<comment type="caution">
    <text evidence="8">Lacks conserved residue(s) required for the propagation of feature annotation.</text>
</comment>
<accession>A0ABW1TNX3</accession>
<organism evidence="10 11">
    <name type="scientific">Levilactobacillus tangyuanensis</name>
    <dbReference type="NCBI Taxonomy" id="2486021"/>
    <lineage>
        <taxon>Bacteria</taxon>
        <taxon>Bacillati</taxon>
        <taxon>Bacillota</taxon>
        <taxon>Bacilli</taxon>
        <taxon>Lactobacillales</taxon>
        <taxon>Lactobacillaceae</taxon>
        <taxon>Levilactobacillus</taxon>
    </lineage>
</organism>
<proteinExistence type="inferred from homology"/>